<dbReference type="PANTHER" id="PTHR43391">
    <property type="entry name" value="RETINOL DEHYDROGENASE-RELATED"/>
    <property type="match status" value="1"/>
</dbReference>
<evidence type="ECO:0000256" key="1">
    <source>
        <dbReference type="ARBA" id="ARBA00006484"/>
    </source>
</evidence>
<dbReference type="EMBL" id="JABWGN010000008">
    <property type="protein sequence ID" value="NUW33917.1"/>
    <property type="molecule type" value="Genomic_DNA"/>
</dbReference>
<dbReference type="Pfam" id="PF00106">
    <property type="entry name" value="adh_short"/>
    <property type="match status" value="1"/>
</dbReference>
<dbReference type="PANTHER" id="PTHR43391:SF14">
    <property type="entry name" value="DEHYDROGENASE_REDUCTASE SDR FAMILY PROTEIN 7-LIKE"/>
    <property type="match status" value="1"/>
</dbReference>
<organism evidence="6 7">
    <name type="scientific">Nonomuraea montanisoli</name>
    <dbReference type="NCBI Taxonomy" id="2741721"/>
    <lineage>
        <taxon>Bacteria</taxon>
        <taxon>Bacillati</taxon>
        <taxon>Actinomycetota</taxon>
        <taxon>Actinomycetes</taxon>
        <taxon>Streptosporangiales</taxon>
        <taxon>Streptosporangiaceae</taxon>
        <taxon>Nonomuraea</taxon>
    </lineage>
</organism>
<gene>
    <name evidence="6" type="ORF">HTZ77_21135</name>
</gene>
<dbReference type="SMART" id="SM00822">
    <property type="entry name" value="PKS_KR"/>
    <property type="match status" value="1"/>
</dbReference>
<dbReference type="Proteomes" id="UP000586042">
    <property type="component" value="Unassembled WGS sequence"/>
</dbReference>
<reference evidence="6 7" key="1">
    <citation type="submission" date="2020-06" db="EMBL/GenBank/DDBJ databases">
        <title>Nonomuraea sp. SMC257, a novel actinomycete isolated from soil.</title>
        <authorList>
            <person name="Chanama M."/>
        </authorList>
    </citation>
    <scope>NUCLEOTIDE SEQUENCE [LARGE SCALE GENOMIC DNA]</scope>
    <source>
        <strain evidence="6 7">SMC257</strain>
    </source>
</reference>
<sequence>MRTVLITGTSSGIGLATAVTAARAGFATVATMRDPDRAGELLEAAAKAGVEVDVRRLDVTDAGSAESCLRGVREDYGRLDALVNNAGVSNFDPTMEMSTLEALRANLEVNFFGVIAVSRVAMPLLRTSGGRLVSLGSVHGVVGQPFNEAYAAAKFAVEGFMESLAPVAASQGVTVSVVVPGFVSDTRFGIFPDINRKTIQAASGPYAGTFADYIDWVRGAGWERAGQSKWEVAEVVVDALTTEDPPFRIPTSAWVSGYLAAKLADGDGSAVRALARTWIGAPA</sequence>
<dbReference type="InterPro" id="IPR036291">
    <property type="entry name" value="NAD(P)-bd_dom_sf"/>
</dbReference>
<evidence type="ECO:0000313" key="7">
    <source>
        <dbReference type="Proteomes" id="UP000586042"/>
    </source>
</evidence>
<dbReference type="AlphaFoldDB" id="A0A7Y6M459"/>
<keyword evidence="7" id="KW-1185">Reference proteome</keyword>
<evidence type="ECO:0000256" key="2">
    <source>
        <dbReference type="ARBA" id="ARBA00022857"/>
    </source>
</evidence>
<protein>
    <submittedName>
        <fullName evidence="6">SDR family NAD(P)-dependent oxidoreductase</fullName>
    </submittedName>
</protein>
<evidence type="ECO:0000256" key="3">
    <source>
        <dbReference type="ARBA" id="ARBA00023002"/>
    </source>
</evidence>
<dbReference type="InterPro" id="IPR002347">
    <property type="entry name" value="SDR_fam"/>
</dbReference>
<evidence type="ECO:0000256" key="4">
    <source>
        <dbReference type="RuleBase" id="RU000363"/>
    </source>
</evidence>
<dbReference type="GO" id="GO:0016491">
    <property type="term" value="F:oxidoreductase activity"/>
    <property type="evidence" value="ECO:0007669"/>
    <property type="project" value="UniProtKB-KW"/>
</dbReference>
<dbReference type="PRINTS" id="PR00080">
    <property type="entry name" value="SDRFAMILY"/>
</dbReference>
<name>A0A7Y6M459_9ACTN</name>
<dbReference type="SUPFAM" id="SSF51735">
    <property type="entry name" value="NAD(P)-binding Rossmann-fold domains"/>
    <property type="match status" value="1"/>
</dbReference>
<dbReference type="PROSITE" id="PS00061">
    <property type="entry name" value="ADH_SHORT"/>
    <property type="match status" value="1"/>
</dbReference>
<proteinExistence type="inferred from homology"/>
<keyword evidence="2" id="KW-0521">NADP</keyword>
<dbReference type="InterPro" id="IPR057326">
    <property type="entry name" value="KR_dom"/>
</dbReference>
<keyword evidence="3" id="KW-0560">Oxidoreductase</keyword>
<feature type="domain" description="Ketoreductase" evidence="5">
    <location>
        <begin position="2"/>
        <end position="186"/>
    </location>
</feature>
<evidence type="ECO:0000313" key="6">
    <source>
        <dbReference type="EMBL" id="NUW33917.1"/>
    </source>
</evidence>
<dbReference type="InterPro" id="IPR020904">
    <property type="entry name" value="Sc_DH/Rdtase_CS"/>
</dbReference>
<comment type="similarity">
    <text evidence="1 4">Belongs to the short-chain dehydrogenases/reductases (SDR) family.</text>
</comment>
<dbReference type="PRINTS" id="PR00081">
    <property type="entry name" value="GDHRDH"/>
</dbReference>
<evidence type="ECO:0000259" key="5">
    <source>
        <dbReference type="SMART" id="SM00822"/>
    </source>
</evidence>
<dbReference type="Gene3D" id="3.40.50.720">
    <property type="entry name" value="NAD(P)-binding Rossmann-like Domain"/>
    <property type="match status" value="1"/>
</dbReference>
<accession>A0A7Y6M459</accession>
<dbReference type="RefSeq" id="WP_175591378.1">
    <property type="nucleotide sequence ID" value="NZ_JABWGN010000008.1"/>
</dbReference>
<comment type="caution">
    <text evidence="6">The sequence shown here is derived from an EMBL/GenBank/DDBJ whole genome shotgun (WGS) entry which is preliminary data.</text>
</comment>